<dbReference type="Pfam" id="PF12697">
    <property type="entry name" value="Abhydrolase_6"/>
    <property type="match status" value="1"/>
</dbReference>
<organism evidence="2 3">
    <name type="scientific">Aspergillus sclerotialis</name>
    <dbReference type="NCBI Taxonomy" id="2070753"/>
    <lineage>
        <taxon>Eukaryota</taxon>
        <taxon>Fungi</taxon>
        <taxon>Dikarya</taxon>
        <taxon>Ascomycota</taxon>
        <taxon>Pezizomycotina</taxon>
        <taxon>Eurotiomycetes</taxon>
        <taxon>Eurotiomycetidae</taxon>
        <taxon>Eurotiales</taxon>
        <taxon>Aspergillaceae</taxon>
        <taxon>Aspergillus</taxon>
        <taxon>Aspergillus subgen. Polypaecilum</taxon>
    </lineage>
</organism>
<dbReference type="EMBL" id="MVGC01000018">
    <property type="protein sequence ID" value="RJE26635.1"/>
    <property type="molecule type" value="Genomic_DNA"/>
</dbReference>
<comment type="caution">
    <text evidence="2">The sequence shown here is derived from an EMBL/GenBank/DDBJ whole genome shotgun (WGS) entry which is preliminary data.</text>
</comment>
<gene>
    <name evidence="2" type="ORF">PHISCL_01049</name>
</gene>
<sequence>MASTDNEVSHQRTYMYVGGQYTLNEDGEHIFTDQMYVEKLTPAAGVSKPYPIVFIHGAGQTGTNWLNKPDGGQGWASYFLSEGYECYLLDQTSRGRSPLVANRKNETLVTYSAEHIQKYFTAPARYNIWPQAKHHTQWPGSGVIGDPIFDTYYSSTVPVTKSNIRQESTVQAAGAALLDRIGRRVILLAHSQGGIVCWGIADARPDLVQAIVAIEPGGPPFRDVAFGNNAPARPYGLTNIPIAYSPPVKNPERDFVKQTIPSGSSEKSSCIIQADHPKPRQLANIRNIPVLVVTTEASYHAQYDYCTVRFLQQAGVETEHIQLEEIGIRGNGHMVFMERNSDRVASVIRGWIESAMRRPSKLEE</sequence>
<dbReference type="InterPro" id="IPR000073">
    <property type="entry name" value="AB_hydrolase_1"/>
</dbReference>
<proteinExistence type="predicted"/>
<dbReference type="SUPFAM" id="SSF53474">
    <property type="entry name" value="alpha/beta-Hydrolases"/>
    <property type="match status" value="1"/>
</dbReference>
<dbReference type="InterPro" id="IPR029058">
    <property type="entry name" value="AB_hydrolase_fold"/>
</dbReference>
<evidence type="ECO:0000313" key="3">
    <source>
        <dbReference type="Proteomes" id="UP000266188"/>
    </source>
</evidence>
<name>A0A3A3A9G2_9EURO</name>
<accession>A0A3A3A9G2</accession>
<feature type="domain" description="AB hydrolase-1" evidence="1">
    <location>
        <begin position="52"/>
        <end position="346"/>
    </location>
</feature>
<evidence type="ECO:0000259" key="1">
    <source>
        <dbReference type="Pfam" id="PF12697"/>
    </source>
</evidence>
<dbReference type="STRING" id="2070753.A0A3A3A9G2"/>
<evidence type="ECO:0000313" key="2">
    <source>
        <dbReference type="EMBL" id="RJE26635.1"/>
    </source>
</evidence>
<dbReference type="OrthoDB" id="9978720at2759"/>
<dbReference type="Gene3D" id="3.40.50.1820">
    <property type="entry name" value="alpha/beta hydrolase"/>
    <property type="match status" value="1"/>
</dbReference>
<dbReference type="CDD" id="cd12809">
    <property type="entry name" value="Esterase_713_like-2"/>
    <property type="match status" value="1"/>
</dbReference>
<protein>
    <recommendedName>
        <fullName evidence="1">AB hydrolase-1 domain-containing protein</fullName>
    </recommendedName>
</protein>
<keyword evidence="3" id="KW-1185">Reference proteome</keyword>
<dbReference type="PANTHER" id="PTHR43194">
    <property type="entry name" value="HYDROLASE ALPHA/BETA FOLD FAMILY"/>
    <property type="match status" value="1"/>
</dbReference>
<reference evidence="3" key="1">
    <citation type="submission" date="2017-02" db="EMBL/GenBank/DDBJ databases">
        <authorList>
            <person name="Tafer H."/>
            <person name="Lopandic K."/>
        </authorList>
    </citation>
    <scope>NUCLEOTIDE SEQUENCE [LARGE SCALE GENOMIC DNA]</scope>
    <source>
        <strain evidence="3">CBS 366.77</strain>
    </source>
</reference>
<dbReference type="AlphaFoldDB" id="A0A3A3A9G2"/>
<dbReference type="Proteomes" id="UP000266188">
    <property type="component" value="Unassembled WGS sequence"/>
</dbReference>
<dbReference type="PANTHER" id="PTHR43194:SF4">
    <property type="entry name" value="AB HYDROLASE-1 DOMAIN-CONTAINING PROTEIN"/>
    <property type="match status" value="1"/>
</dbReference>
<dbReference type="InterPro" id="IPR050228">
    <property type="entry name" value="Carboxylesterase_BioH"/>
</dbReference>